<dbReference type="RefSeq" id="WP_190448968.1">
    <property type="nucleotide sequence ID" value="NZ_JAMPLM010000009.1"/>
</dbReference>
<gene>
    <name evidence="4" type="ORF">NDI38_12240</name>
</gene>
<dbReference type="InterPro" id="IPR010916">
    <property type="entry name" value="TonB_box_CS"/>
</dbReference>
<organism evidence="4 5">
    <name type="scientific">Stenomitos frigidus AS-A4</name>
    <dbReference type="NCBI Taxonomy" id="2933935"/>
    <lineage>
        <taxon>Bacteria</taxon>
        <taxon>Bacillati</taxon>
        <taxon>Cyanobacteriota</taxon>
        <taxon>Cyanophyceae</taxon>
        <taxon>Leptolyngbyales</taxon>
        <taxon>Leptolyngbyaceae</taxon>
        <taxon>Stenomitos</taxon>
    </lineage>
</organism>
<accession>A0ABV0KIY9</accession>
<keyword evidence="5" id="KW-1185">Reference proteome</keyword>
<dbReference type="PANTHER" id="PTHR36852:SF1">
    <property type="entry name" value="PROTEIN GVPL 2"/>
    <property type="match status" value="1"/>
</dbReference>
<dbReference type="PANTHER" id="PTHR36852">
    <property type="entry name" value="PROTEIN GVPL 2"/>
    <property type="match status" value="1"/>
</dbReference>
<comment type="subcellular location">
    <subcellularLocation>
        <location evidence="2">Gas vesicle</location>
    </subcellularLocation>
</comment>
<name>A0ABV0KIY9_9CYAN</name>
<reference evidence="4 5" key="1">
    <citation type="submission" date="2022-04" db="EMBL/GenBank/DDBJ databases">
        <title>Positive selection, recombination, and allopatry shape intraspecific diversity of widespread and dominant cyanobacteria.</title>
        <authorList>
            <person name="Wei J."/>
            <person name="Shu W."/>
            <person name="Hu C."/>
        </authorList>
    </citation>
    <scope>NUCLEOTIDE SEQUENCE [LARGE SCALE GENOMIC DNA]</scope>
    <source>
        <strain evidence="4 5">AS-A4</strain>
    </source>
</reference>
<dbReference type="PROSITE" id="PS00430">
    <property type="entry name" value="TONB_DEPENDENT_REC_1"/>
    <property type="match status" value="1"/>
</dbReference>
<evidence type="ECO:0000256" key="1">
    <source>
        <dbReference type="ARBA" id="ARBA00022987"/>
    </source>
</evidence>
<dbReference type="InterPro" id="IPR009430">
    <property type="entry name" value="GvpL/GvpF"/>
</dbReference>
<proteinExistence type="inferred from homology"/>
<sequence>MYTYAFCQTPLTPLELPQGIATTVQMVTVGQLAAIVEPAVSLEPLQQDDTLLVQAALAHDRVIRSLCLKSTILPLRFGTCFNSLQGLSAHLETYQQAYLSQLTHLNGKAEYTLKLMLLEPPDAVIAPEIKGKNYFLAKKQQYQQQLLYQQQQQAAIEQIEQAVLQTYPEYCGSQDATGVKAMHLLVNRDHEQQLCDFIQALQQQYPQLQLVLGAALPPYHFVSSASTVTPGSAS</sequence>
<comment type="similarity">
    <text evidence="3">Belongs to the gas vesicle GvpF/GvpL family.</text>
</comment>
<keyword evidence="1" id="KW-0304">Gas vesicle</keyword>
<evidence type="ECO:0000256" key="2">
    <source>
        <dbReference type="ARBA" id="ARBA00035108"/>
    </source>
</evidence>
<dbReference type="Proteomes" id="UP001476950">
    <property type="component" value="Unassembled WGS sequence"/>
</dbReference>
<dbReference type="Pfam" id="PF06386">
    <property type="entry name" value="GvpL_GvpF"/>
    <property type="match status" value="1"/>
</dbReference>
<evidence type="ECO:0000313" key="5">
    <source>
        <dbReference type="Proteomes" id="UP001476950"/>
    </source>
</evidence>
<protein>
    <submittedName>
        <fullName evidence="4">GvpL/GvpF family gas vesicle protein</fullName>
    </submittedName>
</protein>
<evidence type="ECO:0000313" key="4">
    <source>
        <dbReference type="EMBL" id="MEP1059208.1"/>
    </source>
</evidence>
<evidence type="ECO:0000256" key="3">
    <source>
        <dbReference type="ARBA" id="ARBA00035643"/>
    </source>
</evidence>
<comment type="caution">
    <text evidence="4">The sequence shown here is derived from an EMBL/GenBank/DDBJ whole genome shotgun (WGS) entry which is preliminary data.</text>
</comment>
<dbReference type="EMBL" id="JAMPLM010000009">
    <property type="protein sequence ID" value="MEP1059208.1"/>
    <property type="molecule type" value="Genomic_DNA"/>
</dbReference>